<feature type="transmembrane region" description="Helical" evidence="2">
    <location>
        <begin position="405"/>
        <end position="423"/>
    </location>
</feature>
<dbReference type="EMBL" id="JAGHQM010000889">
    <property type="protein sequence ID" value="KAH0557170.1"/>
    <property type="molecule type" value="Genomic_DNA"/>
</dbReference>
<feature type="region of interest" description="Disordered" evidence="1">
    <location>
        <begin position="754"/>
        <end position="802"/>
    </location>
</feature>
<accession>A0A9P8RMZ9</accession>
<feature type="transmembrane region" description="Helical" evidence="2">
    <location>
        <begin position="150"/>
        <end position="169"/>
    </location>
</feature>
<organism evidence="3 4">
    <name type="scientific">Trichoglossum hirsutum</name>
    <dbReference type="NCBI Taxonomy" id="265104"/>
    <lineage>
        <taxon>Eukaryota</taxon>
        <taxon>Fungi</taxon>
        <taxon>Dikarya</taxon>
        <taxon>Ascomycota</taxon>
        <taxon>Pezizomycotina</taxon>
        <taxon>Geoglossomycetes</taxon>
        <taxon>Geoglossales</taxon>
        <taxon>Geoglossaceae</taxon>
        <taxon>Trichoglossum</taxon>
    </lineage>
</organism>
<feature type="compositionally biased region" description="Low complexity" evidence="1">
    <location>
        <begin position="768"/>
        <end position="777"/>
    </location>
</feature>
<feature type="non-terminal residue" evidence="3">
    <location>
        <position position="926"/>
    </location>
</feature>
<evidence type="ECO:0000256" key="2">
    <source>
        <dbReference type="SAM" id="Phobius"/>
    </source>
</evidence>
<keyword evidence="2" id="KW-1133">Transmembrane helix</keyword>
<feature type="region of interest" description="Disordered" evidence="1">
    <location>
        <begin position="896"/>
        <end position="926"/>
    </location>
</feature>
<comment type="caution">
    <text evidence="3">The sequence shown here is derived from an EMBL/GenBank/DDBJ whole genome shotgun (WGS) entry which is preliminary data.</text>
</comment>
<evidence type="ECO:0008006" key="5">
    <source>
        <dbReference type="Google" id="ProtNLM"/>
    </source>
</evidence>
<protein>
    <recommendedName>
        <fullName evidence="5">Ubiquitin-protein ligase</fullName>
    </recommendedName>
</protein>
<gene>
    <name evidence="3" type="ORF">GP486_005044</name>
</gene>
<proteinExistence type="predicted"/>
<dbReference type="PANTHER" id="PTHR22696:SF1">
    <property type="entry name" value="E3 UBIQUITIN-PROTEIN LIGASE RNF26"/>
    <property type="match status" value="1"/>
</dbReference>
<dbReference type="GO" id="GO:0061630">
    <property type="term" value="F:ubiquitin protein ligase activity"/>
    <property type="evidence" value="ECO:0007669"/>
    <property type="project" value="TreeGrafter"/>
</dbReference>
<keyword evidence="2" id="KW-0472">Membrane</keyword>
<feature type="compositionally biased region" description="Polar residues" evidence="1">
    <location>
        <begin position="785"/>
        <end position="798"/>
    </location>
</feature>
<dbReference type="GO" id="GO:0016567">
    <property type="term" value="P:protein ubiquitination"/>
    <property type="evidence" value="ECO:0007669"/>
    <property type="project" value="TreeGrafter"/>
</dbReference>
<dbReference type="Proteomes" id="UP000750711">
    <property type="component" value="Unassembled WGS sequence"/>
</dbReference>
<reference evidence="3" key="1">
    <citation type="submission" date="2021-03" db="EMBL/GenBank/DDBJ databases">
        <title>Comparative genomics and phylogenomic investigation of the class Geoglossomycetes provide insights into ecological specialization and systematics.</title>
        <authorList>
            <person name="Melie T."/>
            <person name="Pirro S."/>
            <person name="Miller A.N."/>
            <person name="Quandt A."/>
        </authorList>
    </citation>
    <scope>NUCLEOTIDE SEQUENCE</scope>
    <source>
        <strain evidence="3">CAQ_001_2017</strain>
    </source>
</reference>
<feature type="compositionally biased region" description="Low complexity" evidence="1">
    <location>
        <begin position="914"/>
        <end position="926"/>
    </location>
</feature>
<feature type="transmembrane region" description="Helical" evidence="2">
    <location>
        <begin position="443"/>
        <end position="476"/>
    </location>
</feature>
<dbReference type="PANTHER" id="PTHR22696">
    <property type="entry name" value="E3 UBIQUITIN-PROTEIN LIGASE RNF26"/>
    <property type="match status" value="1"/>
</dbReference>
<name>A0A9P8RMZ9_9PEZI</name>
<evidence type="ECO:0000313" key="4">
    <source>
        <dbReference type="Proteomes" id="UP000750711"/>
    </source>
</evidence>
<dbReference type="AlphaFoldDB" id="A0A9P8RMZ9"/>
<dbReference type="GO" id="GO:0006511">
    <property type="term" value="P:ubiquitin-dependent protein catabolic process"/>
    <property type="evidence" value="ECO:0007669"/>
    <property type="project" value="TreeGrafter"/>
</dbReference>
<evidence type="ECO:0000313" key="3">
    <source>
        <dbReference type="EMBL" id="KAH0557170.1"/>
    </source>
</evidence>
<keyword evidence="4" id="KW-1185">Reference proteome</keyword>
<keyword evidence="2" id="KW-0812">Transmembrane</keyword>
<evidence type="ECO:0000256" key="1">
    <source>
        <dbReference type="SAM" id="MobiDB-lite"/>
    </source>
</evidence>
<feature type="transmembrane region" description="Helical" evidence="2">
    <location>
        <begin position="636"/>
        <end position="656"/>
    </location>
</feature>
<sequence>MTSPSSIDSVPSPEALSTTAAYPLHAASVSLLSSSLHQLKSSAGNASWRFLPSPRDVLMVLPRLVGGIGSFAFVTVPERIDDLIGLGYGGHLREIAQATGEGGVNVAGTVASAVDAAQGGVEAAMGAAAASGGQAGARSTFQVLMGFGSVFTYMTSHWAVVCFTTAIILNRAQIWASTRRHLVLNLHQRFLLRIIPIAMFMLQTKWFLQSMRCQTCSDFSTLRYGDPAKHRPFDFNLNGGMLYRLSSSMLFWQNDRDSCIAAGMIPPTFEGDKPWELKGSFALLTPFFYSLCVSQLIEAISCAVQGRQVQAETGMSIFEHSLAFAEAEGIISNSLDWKSFGFSGNKGTAEAITATTALKRSGILATLNTPPEVLLIGLISSLSHLSSHLLGVLSLQDKLRLVNTAIWGLCFMGAFAWSFFTFSSEAGGDVGMLRFPTVCVIGFIPHILILLGIIVCLGIYLVALLLSALSLPVGTYQQRPRSLRERLRMAQGNLQANVQLSSLRVTMSEDFYSALMKIGFSALTAASEAVYLNEGRAVGIRRWTWLEEERIREIERERTVEAHYASQDWVGASVDTETEKEGESNTSIERRWKSGYAKERKTQGLIDGRKYMRPTLRTSGVGVSERMARLLIALKLFKGVFFLLAAWLSAGLLKALDKVGVHRRPLWLVRMVRLKRDEKGVSQESNEQPQTLEFWLISDEGILSLPNDESVDVEAEMRKRLSADGKTWGPEQEKDLDANIYGWWLNGGWFGSKDSSGDYQPQEDDDATSVVSVSTSTGPGADSDWGSSDGRTTPTQNDFPAAGVPLADDKLNLRHLAQLLNPKSPEEREESTYLAHHLANADRILTRSRFRTSVERDRARILTSTRQRPLGFASGRLSSDEEAELLEYLLLSRRSTDNSSGNVHNKIAGGSRDSTWLASPSSSWSD</sequence>